<dbReference type="RefSeq" id="WP_138664523.1">
    <property type="nucleotide sequence ID" value="NZ_VCKY01000006.1"/>
</dbReference>
<dbReference type="GO" id="GO:0008484">
    <property type="term" value="F:sulfuric ester hydrolase activity"/>
    <property type="evidence" value="ECO:0007669"/>
    <property type="project" value="TreeGrafter"/>
</dbReference>
<name>A0A5S4FXS3_9ACTN</name>
<dbReference type="Pfam" id="PF00884">
    <property type="entry name" value="Sulfatase"/>
    <property type="match status" value="1"/>
</dbReference>
<evidence type="ECO:0000313" key="5">
    <source>
        <dbReference type="EMBL" id="TMR24911.1"/>
    </source>
</evidence>
<dbReference type="InterPro" id="IPR017850">
    <property type="entry name" value="Alkaline_phosphatase_core_sf"/>
</dbReference>
<keyword evidence="6" id="KW-1185">Reference proteome</keyword>
<evidence type="ECO:0000313" key="6">
    <source>
        <dbReference type="Proteomes" id="UP000309128"/>
    </source>
</evidence>
<comment type="similarity">
    <text evidence="1">Belongs to the sulfatase family.</text>
</comment>
<feature type="domain" description="Sulfatase N-terminal" evidence="4">
    <location>
        <begin position="5"/>
        <end position="372"/>
    </location>
</feature>
<organism evidence="5 6">
    <name type="scientific">Nonomuraea turkmeniaca</name>
    <dbReference type="NCBI Taxonomy" id="103838"/>
    <lineage>
        <taxon>Bacteria</taxon>
        <taxon>Bacillati</taxon>
        <taxon>Actinomycetota</taxon>
        <taxon>Actinomycetes</taxon>
        <taxon>Streptosporangiales</taxon>
        <taxon>Streptosporangiaceae</taxon>
        <taxon>Nonomuraea</taxon>
    </lineage>
</organism>
<dbReference type="EMBL" id="VCKY01000006">
    <property type="protein sequence ID" value="TMR24911.1"/>
    <property type="molecule type" value="Genomic_DNA"/>
</dbReference>
<evidence type="ECO:0000256" key="1">
    <source>
        <dbReference type="ARBA" id="ARBA00008779"/>
    </source>
</evidence>
<dbReference type="OrthoDB" id="9777306at2"/>
<protein>
    <submittedName>
        <fullName evidence="5">DUF4976 domain-containing protein</fullName>
    </submittedName>
</protein>
<dbReference type="PANTHER" id="PTHR45953:SF1">
    <property type="entry name" value="IDURONATE 2-SULFATASE"/>
    <property type="match status" value="1"/>
</dbReference>
<proteinExistence type="inferred from homology"/>
<evidence type="ECO:0000259" key="4">
    <source>
        <dbReference type="Pfam" id="PF00884"/>
    </source>
</evidence>
<reference evidence="5 6" key="1">
    <citation type="submission" date="2019-05" db="EMBL/GenBank/DDBJ databases">
        <title>Draft genome sequence of Nonomuraea turkmeniaca DSM 43926.</title>
        <authorList>
            <person name="Saricaoglu S."/>
            <person name="Isik K."/>
        </authorList>
    </citation>
    <scope>NUCLEOTIDE SEQUENCE [LARGE SCALE GENOMIC DNA]</scope>
    <source>
        <strain evidence="5 6">DSM 43926</strain>
    </source>
</reference>
<dbReference type="PANTHER" id="PTHR45953">
    <property type="entry name" value="IDURONATE 2-SULFATASE"/>
    <property type="match status" value="1"/>
</dbReference>
<keyword evidence="2" id="KW-0479">Metal-binding</keyword>
<evidence type="ECO:0000256" key="2">
    <source>
        <dbReference type="ARBA" id="ARBA00022723"/>
    </source>
</evidence>
<sequence length="489" mass="55380">MTKRPNILWLCADQQRFDTVGCYGNPFVETPNLDRLAAGGVMFDHAYAQSPVCTPSRASFLTGRYPRTTRARQNGGSIPAGERLIPRILADAGYTCGLVGKLHIRAAHPRPHRPVESRIDDGYSWFSWSHQPPPNAAQAAMDWPTNAYSNWLRARGITFERQAHPDTEHVQIGVEEQHQHTTWCAETATEFVETMAGFPQPWLLSVNFYDPHHPFDPPKELLERYLDRLDDIPLPRFRPGELDNKPLLQQEHYAGGHSAARTFVHSEMSEREHRVIRAAYWAMIDMLDRQIGRILDALERTGQREDTIVIFHADHGEMLGDHGIYLKGAYFYDPAVRVPLILNWPRRLASGRRVSGLVELVDVAPTVLEAVGADLEPGIQGRSLMPLIDGRVAEHRDDVYCEFYNAGGPHRGQGTYATMVRSERHKIVVYHGSGDGVRGELYDLDDDPGEHVNRWDDPAYLAAKTDMLQRMTDRMAMTADPLPVRDDVW</sequence>
<dbReference type="PROSITE" id="PS00523">
    <property type="entry name" value="SULFATASE_1"/>
    <property type="match status" value="1"/>
</dbReference>
<accession>A0A5S4FXS3</accession>
<dbReference type="AlphaFoldDB" id="A0A5S4FXS3"/>
<dbReference type="InterPro" id="IPR000917">
    <property type="entry name" value="Sulfatase_N"/>
</dbReference>
<dbReference type="InterPro" id="IPR024607">
    <property type="entry name" value="Sulfatase_CS"/>
</dbReference>
<comment type="caution">
    <text evidence="5">The sequence shown here is derived from an EMBL/GenBank/DDBJ whole genome shotgun (WGS) entry which is preliminary data.</text>
</comment>
<dbReference type="Proteomes" id="UP000309128">
    <property type="component" value="Unassembled WGS sequence"/>
</dbReference>
<evidence type="ECO:0000256" key="3">
    <source>
        <dbReference type="ARBA" id="ARBA00022801"/>
    </source>
</evidence>
<gene>
    <name evidence="5" type="ORF">ETD86_03015</name>
</gene>
<dbReference type="SUPFAM" id="SSF53649">
    <property type="entry name" value="Alkaline phosphatase-like"/>
    <property type="match status" value="1"/>
</dbReference>
<dbReference type="Gene3D" id="3.40.720.10">
    <property type="entry name" value="Alkaline Phosphatase, subunit A"/>
    <property type="match status" value="1"/>
</dbReference>
<dbReference type="GO" id="GO:0046872">
    <property type="term" value="F:metal ion binding"/>
    <property type="evidence" value="ECO:0007669"/>
    <property type="project" value="UniProtKB-KW"/>
</dbReference>
<keyword evidence="3" id="KW-0378">Hydrolase</keyword>
<dbReference type="GO" id="GO:0005737">
    <property type="term" value="C:cytoplasm"/>
    <property type="evidence" value="ECO:0007669"/>
    <property type="project" value="TreeGrafter"/>
</dbReference>